<dbReference type="PANTHER" id="PTHR34605:SF4">
    <property type="entry name" value="DNA ADENINE METHYLTRANSFERASE"/>
    <property type="match status" value="1"/>
</dbReference>
<name>A0A9P5NEG9_GYMJU</name>
<dbReference type="AlphaFoldDB" id="A0A9P5NEG9"/>
<dbReference type="Gene3D" id="1.10.443.10">
    <property type="entry name" value="Intergrase catalytic core"/>
    <property type="match status" value="1"/>
</dbReference>
<dbReference type="SUPFAM" id="SSF56349">
    <property type="entry name" value="DNA breaking-rejoining enzymes"/>
    <property type="match status" value="1"/>
</dbReference>
<accession>A0A9P5NEG9</accession>
<evidence type="ECO:0008006" key="5">
    <source>
        <dbReference type="Google" id="ProtNLM"/>
    </source>
</evidence>
<evidence type="ECO:0000313" key="3">
    <source>
        <dbReference type="EMBL" id="KAF8881417.1"/>
    </source>
</evidence>
<protein>
    <recommendedName>
        <fullName evidence="5">DNA breaking-rejoining enzyme</fullName>
    </recommendedName>
</protein>
<dbReference type="GO" id="GO:0015074">
    <property type="term" value="P:DNA integration"/>
    <property type="evidence" value="ECO:0007669"/>
    <property type="project" value="InterPro"/>
</dbReference>
<dbReference type="EMBL" id="JADNYJ010000132">
    <property type="protein sequence ID" value="KAF8881417.1"/>
    <property type="molecule type" value="Genomic_DNA"/>
</dbReference>
<comment type="caution">
    <text evidence="3">The sequence shown here is derived from an EMBL/GenBank/DDBJ whole genome shotgun (WGS) entry which is preliminary data.</text>
</comment>
<proteinExistence type="predicted"/>
<dbReference type="GO" id="GO:0006310">
    <property type="term" value="P:DNA recombination"/>
    <property type="evidence" value="ECO:0007669"/>
    <property type="project" value="UniProtKB-KW"/>
</dbReference>
<evidence type="ECO:0000313" key="4">
    <source>
        <dbReference type="Proteomes" id="UP000724874"/>
    </source>
</evidence>
<organism evidence="3 4">
    <name type="scientific">Gymnopilus junonius</name>
    <name type="common">Spectacular rustgill mushroom</name>
    <name type="synonym">Gymnopilus spectabilis subsp. junonius</name>
    <dbReference type="NCBI Taxonomy" id="109634"/>
    <lineage>
        <taxon>Eukaryota</taxon>
        <taxon>Fungi</taxon>
        <taxon>Dikarya</taxon>
        <taxon>Basidiomycota</taxon>
        <taxon>Agaricomycotina</taxon>
        <taxon>Agaricomycetes</taxon>
        <taxon>Agaricomycetidae</taxon>
        <taxon>Agaricales</taxon>
        <taxon>Agaricineae</taxon>
        <taxon>Hymenogastraceae</taxon>
        <taxon>Gymnopilus</taxon>
    </lineage>
</organism>
<keyword evidence="1" id="KW-0233">DNA recombination</keyword>
<keyword evidence="4" id="KW-1185">Reference proteome</keyword>
<dbReference type="EMBL" id="JADNYJ010000251">
    <property type="protein sequence ID" value="KAF8872931.1"/>
    <property type="molecule type" value="Genomic_DNA"/>
</dbReference>
<gene>
    <name evidence="3" type="ORF">CPB84DRAFT_1873250</name>
    <name evidence="2" type="ORF">CPB84DRAFT_1896098</name>
</gene>
<reference evidence="3" key="1">
    <citation type="submission" date="2020-11" db="EMBL/GenBank/DDBJ databases">
        <authorList>
            <consortium name="DOE Joint Genome Institute"/>
            <person name="Ahrendt S."/>
            <person name="Riley R."/>
            <person name="Andreopoulos W."/>
            <person name="LaButti K."/>
            <person name="Pangilinan J."/>
            <person name="Ruiz-duenas F.J."/>
            <person name="Barrasa J.M."/>
            <person name="Sanchez-Garcia M."/>
            <person name="Camarero S."/>
            <person name="Miyauchi S."/>
            <person name="Serrano A."/>
            <person name="Linde D."/>
            <person name="Babiker R."/>
            <person name="Drula E."/>
            <person name="Ayuso-Fernandez I."/>
            <person name="Pacheco R."/>
            <person name="Padilla G."/>
            <person name="Ferreira P."/>
            <person name="Barriuso J."/>
            <person name="Kellner H."/>
            <person name="Castanera R."/>
            <person name="Alfaro M."/>
            <person name="Ramirez L."/>
            <person name="Pisabarro A.G."/>
            <person name="Kuo A."/>
            <person name="Tritt A."/>
            <person name="Lipzen A."/>
            <person name="He G."/>
            <person name="Yan M."/>
            <person name="Ng V."/>
            <person name="Cullen D."/>
            <person name="Martin F."/>
            <person name="Rosso M.-N."/>
            <person name="Henrissat B."/>
            <person name="Hibbett D."/>
            <person name="Martinez A.T."/>
            <person name="Grigoriev I.V."/>
        </authorList>
    </citation>
    <scope>NUCLEOTIDE SEQUENCE</scope>
    <source>
        <strain evidence="3">AH 44721</strain>
    </source>
</reference>
<evidence type="ECO:0000313" key="2">
    <source>
        <dbReference type="EMBL" id="KAF8872931.1"/>
    </source>
</evidence>
<dbReference type="InterPro" id="IPR013762">
    <property type="entry name" value="Integrase-like_cat_sf"/>
</dbReference>
<dbReference type="Proteomes" id="UP000724874">
    <property type="component" value="Unassembled WGS sequence"/>
</dbReference>
<sequence length="148" mass="17189">MLSEHEAHLCPVRAMAAWIDASEITSGYIFRRRAAGDRVQDKDAAMTSEQFLESFRNNLVDIQVEPSPYGTHSFRRGGCQYFASMRRWKLRRICEWGGWSTEFSSMTIVKYLISWNDEPEESRDNFLDPDPKPSILCHVCKRSCHCAY</sequence>
<evidence type="ECO:0000256" key="1">
    <source>
        <dbReference type="ARBA" id="ARBA00023172"/>
    </source>
</evidence>
<dbReference type="InterPro" id="IPR011010">
    <property type="entry name" value="DNA_brk_join_enz"/>
</dbReference>
<dbReference type="GO" id="GO:0003677">
    <property type="term" value="F:DNA binding"/>
    <property type="evidence" value="ECO:0007669"/>
    <property type="project" value="InterPro"/>
</dbReference>
<dbReference type="InterPro" id="IPR052925">
    <property type="entry name" value="Phage_Integrase-like_Recomb"/>
</dbReference>
<dbReference type="OrthoDB" id="3163890at2759"/>
<dbReference type="PANTHER" id="PTHR34605">
    <property type="entry name" value="PHAGE_INTEGRASE DOMAIN-CONTAINING PROTEIN"/>
    <property type="match status" value="1"/>
</dbReference>